<evidence type="ECO:0000313" key="8">
    <source>
        <dbReference type="EMBL" id="RKQ88948.1"/>
    </source>
</evidence>
<dbReference type="CDD" id="cd01335">
    <property type="entry name" value="Radical_SAM"/>
    <property type="match status" value="1"/>
</dbReference>
<dbReference type="SMART" id="SM00729">
    <property type="entry name" value="Elp3"/>
    <property type="match status" value="1"/>
</dbReference>
<comment type="caution">
    <text evidence="8">The sequence shown here is derived from an EMBL/GenBank/DDBJ whole genome shotgun (WGS) entry which is preliminary data.</text>
</comment>
<gene>
    <name evidence="8" type="ORF">C7438_0601</name>
</gene>
<organism evidence="8 9">
    <name type="scientific">Brockia lithotrophica</name>
    <dbReference type="NCBI Taxonomy" id="933949"/>
    <lineage>
        <taxon>Bacteria</taxon>
        <taxon>Bacillati</taxon>
        <taxon>Bacillota</taxon>
        <taxon>Bacilli</taxon>
        <taxon>Bacillales</taxon>
        <taxon>Bacillales Family X. Incertae Sedis</taxon>
        <taxon>Brockia</taxon>
    </lineage>
</organism>
<feature type="binding site" evidence="6">
    <location>
        <position position="93"/>
    </location>
    <ligand>
        <name>[4Fe-4S] cluster</name>
        <dbReference type="ChEBI" id="CHEBI:49883"/>
        <note>4Fe-4S-S-AdoMet</note>
    </ligand>
</feature>
<dbReference type="PANTHER" id="PTHR30352:SF5">
    <property type="entry name" value="PYRUVATE FORMATE-LYASE 1-ACTIVATING ENZYME"/>
    <property type="match status" value="1"/>
</dbReference>
<evidence type="ECO:0000256" key="5">
    <source>
        <dbReference type="ARBA" id="ARBA00023014"/>
    </source>
</evidence>
<evidence type="ECO:0000256" key="6">
    <source>
        <dbReference type="PIRSR" id="PIRSR004869-50"/>
    </source>
</evidence>
<dbReference type="RefSeq" id="WP_245956448.1">
    <property type="nucleotide sequence ID" value="NZ_RBIJ01000001.1"/>
</dbReference>
<dbReference type="InterPro" id="IPR034457">
    <property type="entry name" value="Organic_radical-activating"/>
</dbReference>
<dbReference type="AlphaFoldDB" id="A0A660L695"/>
<protein>
    <submittedName>
        <fullName evidence="8">Pyruvate formate lyase activating enzyme</fullName>
    </submittedName>
</protein>
<dbReference type="SFLD" id="SFLDG01101">
    <property type="entry name" value="Uncharacterised_Radical_SAM_Su"/>
    <property type="match status" value="1"/>
</dbReference>
<dbReference type="GO" id="GO:0051539">
    <property type="term" value="F:4 iron, 4 sulfur cluster binding"/>
    <property type="evidence" value="ECO:0007669"/>
    <property type="project" value="UniProtKB-KW"/>
</dbReference>
<dbReference type="PIRSF" id="PIRSF004869">
    <property type="entry name" value="PflX_prd"/>
    <property type="match status" value="1"/>
</dbReference>
<dbReference type="InterPro" id="IPR007197">
    <property type="entry name" value="rSAM"/>
</dbReference>
<dbReference type="InterPro" id="IPR013785">
    <property type="entry name" value="Aldolase_TIM"/>
</dbReference>
<keyword evidence="9" id="KW-1185">Reference proteome</keyword>
<dbReference type="PANTHER" id="PTHR30352">
    <property type="entry name" value="PYRUVATE FORMATE-LYASE-ACTIVATING ENZYME"/>
    <property type="match status" value="1"/>
</dbReference>
<dbReference type="Pfam" id="PF04055">
    <property type="entry name" value="Radical_SAM"/>
    <property type="match status" value="1"/>
</dbReference>
<dbReference type="GO" id="GO:0046872">
    <property type="term" value="F:metal ion binding"/>
    <property type="evidence" value="ECO:0007669"/>
    <property type="project" value="UniProtKB-KW"/>
</dbReference>
<keyword evidence="5 6" id="KW-0411">Iron-sulfur</keyword>
<evidence type="ECO:0000256" key="3">
    <source>
        <dbReference type="ARBA" id="ARBA00022723"/>
    </source>
</evidence>
<keyword evidence="8" id="KW-0456">Lyase</keyword>
<dbReference type="InterPro" id="IPR058240">
    <property type="entry name" value="rSAM_sf"/>
</dbReference>
<keyword evidence="1" id="KW-0004">4Fe-4S</keyword>
<evidence type="ECO:0000256" key="1">
    <source>
        <dbReference type="ARBA" id="ARBA00022485"/>
    </source>
</evidence>
<dbReference type="SFLD" id="SFLDS00029">
    <property type="entry name" value="Radical_SAM"/>
    <property type="match status" value="1"/>
</dbReference>
<dbReference type="InterPro" id="IPR016431">
    <property type="entry name" value="Pyrv-formate_lyase-activ_prd"/>
</dbReference>
<sequence length="347" mass="39564">MNVSEEFVREAAAYERLPDGRVRCLLCPHRCTLREGQTGLCRVRRNVGGRLVTLNYGAVSSLAVDPVEKKPLFHFYPGHFLLSLGTWGCNLHCPFCQNWEIAHGTPPVRFFSPEDVLALLDRCPECAGVAFTYSEPTVWYEYVRDTARLVRARGGRVVLVTNGFIEEAPLRELLPYVDAMNVDLKAFRPETYRRVLRGRLEPVLRTIALAAERVHVEVTTLLVTGMNDSLEEVEEIARFLASVHPEIPFHLSRYFPAYRYTEPPTPVDFLLRAFALARRHLRYVYLGNLRRADGETTFCPACGSPLLVREGFTLREVHLERDDAGDWRCPYCGQKIPIVGEVLFPRI</sequence>
<name>A0A660L695_9BACL</name>
<dbReference type="NCBIfam" id="TIGR04337">
    <property type="entry name" value="AmmeMemoSam_rS"/>
    <property type="match status" value="1"/>
</dbReference>
<evidence type="ECO:0000259" key="7">
    <source>
        <dbReference type="PROSITE" id="PS51918"/>
    </source>
</evidence>
<feature type="domain" description="Radical SAM core" evidence="7">
    <location>
        <begin position="74"/>
        <end position="288"/>
    </location>
</feature>
<keyword evidence="2 6" id="KW-0949">S-adenosyl-L-methionine</keyword>
<dbReference type="PROSITE" id="PS51918">
    <property type="entry name" value="RADICAL_SAM"/>
    <property type="match status" value="1"/>
</dbReference>
<dbReference type="InterPro" id="IPR006638">
    <property type="entry name" value="Elp3/MiaA/NifB-like_rSAM"/>
</dbReference>
<proteinExistence type="predicted"/>
<dbReference type="InterPro" id="IPR027596">
    <property type="entry name" value="AmmeMemoSam_rS"/>
</dbReference>
<dbReference type="EMBL" id="RBIJ01000001">
    <property type="protein sequence ID" value="RKQ88948.1"/>
    <property type="molecule type" value="Genomic_DNA"/>
</dbReference>
<feature type="binding site" evidence="6">
    <location>
        <position position="89"/>
    </location>
    <ligand>
        <name>[4Fe-4S] cluster</name>
        <dbReference type="ChEBI" id="CHEBI:49883"/>
        <note>4Fe-4S-S-AdoMet</note>
    </ligand>
</feature>
<reference evidence="8 9" key="1">
    <citation type="submission" date="2018-10" db="EMBL/GenBank/DDBJ databases">
        <title>Genomic Encyclopedia of Type Strains, Phase IV (KMG-IV): sequencing the most valuable type-strain genomes for metagenomic binning, comparative biology and taxonomic classification.</title>
        <authorList>
            <person name="Goeker M."/>
        </authorList>
    </citation>
    <scope>NUCLEOTIDE SEQUENCE [LARGE SCALE GENOMIC DNA]</scope>
    <source>
        <strain evidence="8 9">DSM 22653</strain>
    </source>
</reference>
<dbReference type="SUPFAM" id="SSF102114">
    <property type="entry name" value="Radical SAM enzymes"/>
    <property type="match status" value="1"/>
</dbReference>
<dbReference type="Proteomes" id="UP000267019">
    <property type="component" value="Unassembled WGS sequence"/>
</dbReference>
<evidence type="ECO:0000256" key="2">
    <source>
        <dbReference type="ARBA" id="ARBA00022691"/>
    </source>
</evidence>
<evidence type="ECO:0000256" key="4">
    <source>
        <dbReference type="ARBA" id="ARBA00023004"/>
    </source>
</evidence>
<keyword evidence="4 6" id="KW-0408">Iron</keyword>
<feature type="binding site" evidence="6">
    <location>
        <position position="96"/>
    </location>
    <ligand>
        <name>[4Fe-4S] cluster</name>
        <dbReference type="ChEBI" id="CHEBI:49883"/>
        <note>4Fe-4S-S-AdoMet</note>
    </ligand>
</feature>
<evidence type="ECO:0000313" key="9">
    <source>
        <dbReference type="Proteomes" id="UP000267019"/>
    </source>
</evidence>
<accession>A0A660L695</accession>
<comment type="cofactor">
    <cofactor evidence="6">
        <name>[4Fe-4S] cluster</name>
        <dbReference type="ChEBI" id="CHEBI:49883"/>
    </cofactor>
    <text evidence="6">Binds 1 [4Fe-4S] cluster. The cluster is coordinated with 3 cysteines and an exchangeable S-adenosyl-L-methionine.</text>
</comment>
<dbReference type="Gene3D" id="3.20.20.70">
    <property type="entry name" value="Aldolase class I"/>
    <property type="match status" value="1"/>
</dbReference>
<dbReference type="GO" id="GO:0016829">
    <property type="term" value="F:lyase activity"/>
    <property type="evidence" value="ECO:0007669"/>
    <property type="project" value="UniProtKB-KW"/>
</dbReference>
<keyword evidence="8" id="KW-0670">Pyruvate</keyword>
<keyword evidence="3 6" id="KW-0479">Metal-binding</keyword>